<dbReference type="Proteomes" id="UP000619260">
    <property type="component" value="Unassembled WGS sequence"/>
</dbReference>
<feature type="region of interest" description="Disordered" evidence="1">
    <location>
        <begin position="71"/>
        <end position="93"/>
    </location>
</feature>
<proteinExistence type="predicted"/>
<organism evidence="3 4">
    <name type="scientific">Virgisporangium aliadipatigenens</name>
    <dbReference type="NCBI Taxonomy" id="741659"/>
    <lineage>
        <taxon>Bacteria</taxon>
        <taxon>Bacillati</taxon>
        <taxon>Actinomycetota</taxon>
        <taxon>Actinomycetes</taxon>
        <taxon>Micromonosporales</taxon>
        <taxon>Micromonosporaceae</taxon>
        <taxon>Virgisporangium</taxon>
    </lineage>
</organism>
<sequence length="93" mass="10193">MRTLTVHEVFRTIPGDHLSDLRADVHHGVVVLFGTVHERVTAERIAHAVAHVDGVASVVNAVAYRRDTVPPAASGRAVHRHPGNRRRRVSARA</sequence>
<keyword evidence="4" id="KW-1185">Reference proteome</keyword>
<evidence type="ECO:0000259" key="2">
    <source>
        <dbReference type="PROSITE" id="PS50914"/>
    </source>
</evidence>
<feature type="domain" description="BON" evidence="2">
    <location>
        <begin position="1"/>
        <end position="66"/>
    </location>
</feature>
<gene>
    <name evidence="3" type="ORF">Val02_49660</name>
</gene>
<dbReference type="Pfam" id="PF04972">
    <property type="entry name" value="BON"/>
    <property type="match status" value="1"/>
</dbReference>
<dbReference type="PROSITE" id="PS50914">
    <property type="entry name" value="BON"/>
    <property type="match status" value="1"/>
</dbReference>
<protein>
    <recommendedName>
        <fullName evidence="2">BON domain-containing protein</fullName>
    </recommendedName>
</protein>
<feature type="compositionally biased region" description="Basic residues" evidence="1">
    <location>
        <begin position="77"/>
        <end position="93"/>
    </location>
</feature>
<evidence type="ECO:0000256" key="1">
    <source>
        <dbReference type="SAM" id="MobiDB-lite"/>
    </source>
</evidence>
<dbReference type="AlphaFoldDB" id="A0A8J3YQF5"/>
<evidence type="ECO:0000313" key="3">
    <source>
        <dbReference type="EMBL" id="GIJ48080.1"/>
    </source>
</evidence>
<dbReference type="EMBL" id="BOPF01000019">
    <property type="protein sequence ID" value="GIJ48080.1"/>
    <property type="molecule type" value="Genomic_DNA"/>
</dbReference>
<dbReference type="RefSeq" id="WP_203901581.1">
    <property type="nucleotide sequence ID" value="NZ_BOPF01000019.1"/>
</dbReference>
<accession>A0A8J3YQF5</accession>
<dbReference type="Gene3D" id="3.30.1340.30">
    <property type="match status" value="1"/>
</dbReference>
<evidence type="ECO:0000313" key="4">
    <source>
        <dbReference type="Proteomes" id="UP000619260"/>
    </source>
</evidence>
<comment type="caution">
    <text evidence="3">The sequence shown here is derived from an EMBL/GenBank/DDBJ whole genome shotgun (WGS) entry which is preliminary data.</text>
</comment>
<reference evidence="3" key="1">
    <citation type="submission" date="2021-01" db="EMBL/GenBank/DDBJ databases">
        <title>Whole genome shotgun sequence of Virgisporangium aliadipatigenens NBRC 105644.</title>
        <authorList>
            <person name="Komaki H."/>
            <person name="Tamura T."/>
        </authorList>
    </citation>
    <scope>NUCLEOTIDE SEQUENCE</scope>
    <source>
        <strain evidence="3">NBRC 105644</strain>
    </source>
</reference>
<name>A0A8J3YQF5_9ACTN</name>
<dbReference type="InterPro" id="IPR007055">
    <property type="entry name" value="BON_dom"/>
</dbReference>